<dbReference type="SUPFAM" id="SSF53448">
    <property type="entry name" value="Nucleotide-diphospho-sugar transferases"/>
    <property type="match status" value="1"/>
</dbReference>
<dbReference type="Proteomes" id="UP000604083">
    <property type="component" value="Unassembled WGS sequence"/>
</dbReference>
<dbReference type="InterPro" id="IPR025877">
    <property type="entry name" value="MobA-like_NTP_Trfase"/>
</dbReference>
<dbReference type="GO" id="GO:0016779">
    <property type="term" value="F:nucleotidyltransferase activity"/>
    <property type="evidence" value="ECO:0007669"/>
    <property type="project" value="UniProtKB-ARBA"/>
</dbReference>
<dbReference type="Pfam" id="PF12804">
    <property type="entry name" value="NTP_transf_3"/>
    <property type="match status" value="1"/>
</dbReference>
<organism evidence="2 3">
    <name type="scientific">Roseibacillus ishigakijimensis</name>
    <dbReference type="NCBI Taxonomy" id="454146"/>
    <lineage>
        <taxon>Bacteria</taxon>
        <taxon>Pseudomonadati</taxon>
        <taxon>Verrucomicrobiota</taxon>
        <taxon>Verrucomicrobiia</taxon>
        <taxon>Verrucomicrobiales</taxon>
        <taxon>Verrucomicrobiaceae</taxon>
        <taxon>Roseibacillus</taxon>
    </lineage>
</organism>
<reference evidence="2" key="1">
    <citation type="submission" date="2021-01" db="EMBL/GenBank/DDBJ databases">
        <title>Modified the classification status of verrucomicrobia.</title>
        <authorList>
            <person name="Feng X."/>
        </authorList>
    </citation>
    <scope>NUCLEOTIDE SEQUENCE</scope>
    <source>
        <strain evidence="2">KCTC 12986</strain>
    </source>
</reference>
<sequence length="194" mass="21159">MTYGAVILAAGEARRFGKPKQLLQWQGETLLERACRLAITAGCHPVRVVLGARREAIARLALPPEVTLVTNENWQEGMGNSLACGVRSLPEVDAVFVLLVDQPGVTVETLLRMKAPLESGEASLVQCQAGEWMGPPALFARAHFSELAQLQGEEGGRAVIRKHLERRALVSAPEAKCDIDSEAEWETFCDQQKS</sequence>
<dbReference type="CDD" id="cd04182">
    <property type="entry name" value="GT_2_like_f"/>
    <property type="match status" value="1"/>
</dbReference>
<dbReference type="AlphaFoldDB" id="A0A934VHC7"/>
<name>A0A934VHC7_9BACT</name>
<evidence type="ECO:0000259" key="1">
    <source>
        <dbReference type="Pfam" id="PF12804"/>
    </source>
</evidence>
<dbReference type="InterPro" id="IPR029044">
    <property type="entry name" value="Nucleotide-diphossugar_trans"/>
</dbReference>
<accession>A0A934VHC7</accession>
<evidence type="ECO:0000313" key="2">
    <source>
        <dbReference type="EMBL" id="MBK1833808.1"/>
    </source>
</evidence>
<dbReference type="EMBL" id="JAENIO010000013">
    <property type="protein sequence ID" value="MBK1833808.1"/>
    <property type="molecule type" value="Genomic_DNA"/>
</dbReference>
<dbReference type="PANTHER" id="PTHR43777:SF1">
    <property type="entry name" value="MOLYBDENUM COFACTOR CYTIDYLYLTRANSFERASE"/>
    <property type="match status" value="1"/>
</dbReference>
<protein>
    <submittedName>
        <fullName evidence="2">Nucleotidyltransferase family protein</fullName>
    </submittedName>
</protein>
<gene>
    <name evidence="2" type="ORF">JIN78_07030</name>
</gene>
<feature type="domain" description="MobA-like NTP transferase" evidence="1">
    <location>
        <begin position="5"/>
        <end position="163"/>
    </location>
</feature>
<dbReference type="Gene3D" id="3.90.550.10">
    <property type="entry name" value="Spore Coat Polysaccharide Biosynthesis Protein SpsA, Chain A"/>
    <property type="match status" value="1"/>
</dbReference>
<dbReference type="RefSeq" id="WP_200391242.1">
    <property type="nucleotide sequence ID" value="NZ_JAENIO010000013.1"/>
</dbReference>
<dbReference type="PANTHER" id="PTHR43777">
    <property type="entry name" value="MOLYBDENUM COFACTOR CYTIDYLYLTRANSFERASE"/>
    <property type="match status" value="1"/>
</dbReference>
<proteinExistence type="predicted"/>
<evidence type="ECO:0000313" key="3">
    <source>
        <dbReference type="Proteomes" id="UP000604083"/>
    </source>
</evidence>
<comment type="caution">
    <text evidence="2">The sequence shown here is derived from an EMBL/GenBank/DDBJ whole genome shotgun (WGS) entry which is preliminary data.</text>
</comment>
<keyword evidence="3" id="KW-1185">Reference proteome</keyword>